<dbReference type="AlphaFoldDB" id="A0A3R7JVJ5"/>
<evidence type="ECO:0000313" key="1">
    <source>
        <dbReference type="EMBL" id="RNE97511.1"/>
    </source>
</evidence>
<sequence>MLGGNVIWYQYDMAERQQEEMQLRTPMRQQSFMRSFCRRFLQRQKEPLQTFGAGFGNTPLTDASERAISLHAQCRFTQLLGFVCRKEMARCRGLSLFSAARTLFSSPLKIAIVGSAGVGKKAFGETLCWVTGGWRGTAADDGVCALREDGAPDGSAAGHAMLHTYGTPGEPCFEDSRRFICSNRHAAGL</sequence>
<evidence type="ECO:0000313" key="2">
    <source>
        <dbReference type="Proteomes" id="UP000283634"/>
    </source>
</evidence>
<dbReference type="EMBL" id="MKGL01000555">
    <property type="protein sequence ID" value="RNE97511.1"/>
    <property type="molecule type" value="Genomic_DNA"/>
</dbReference>
<comment type="caution">
    <text evidence="1">The sequence shown here is derived from an EMBL/GenBank/DDBJ whole genome shotgun (WGS) entry which is preliminary data.</text>
</comment>
<accession>A0A3R7JVJ5</accession>
<proteinExistence type="predicted"/>
<organism evidence="1 2">
    <name type="scientific">Trypanosoma rangeli</name>
    <dbReference type="NCBI Taxonomy" id="5698"/>
    <lineage>
        <taxon>Eukaryota</taxon>
        <taxon>Discoba</taxon>
        <taxon>Euglenozoa</taxon>
        <taxon>Kinetoplastea</taxon>
        <taxon>Metakinetoplastina</taxon>
        <taxon>Trypanosomatida</taxon>
        <taxon>Trypanosomatidae</taxon>
        <taxon>Trypanosoma</taxon>
        <taxon>Herpetosoma</taxon>
    </lineage>
</organism>
<reference evidence="1 2" key="1">
    <citation type="journal article" date="2018" name="BMC Genomics">
        <title>Genomic comparison of Trypanosoma conorhini and Trypanosoma rangeli to Trypanosoma cruzi strains of high and low virulence.</title>
        <authorList>
            <person name="Bradwell K.R."/>
            <person name="Koparde V.N."/>
            <person name="Matveyev A.V."/>
            <person name="Serrano M.G."/>
            <person name="Alves J.M."/>
            <person name="Parikh H."/>
            <person name="Huang B."/>
            <person name="Lee V."/>
            <person name="Espinosa-Alvarez O."/>
            <person name="Ortiz P.A."/>
            <person name="Costa-Martins A.G."/>
            <person name="Teixeira M.M."/>
            <person name="Buck G.A."/>
        </authorList>
    </citation>
    <scope>NUCLEOTIDE SEQUENCE [LARGE SCALE GENOMIC DNA]</scope>
    <source>
        <strain evidence="1 2">AM80</strain>
    </source>
</reference>
<name>A0A3R7JVJ5_TRYRA</name>
<keyword evidence="2" id="KW-1185">Reference proteome</keyword>
<dbReference type="GeneID" id="40333264"/>
<protein>
    <submittedName>
        <fullName evidence="1">Putative small GTP-binding protein Rab7</fullName>
    </submittedName>
</protein>
<dbReference type="Proteomes" id="UP000283634">
    <property type="component" value="Unassembled WGS sequence"/>
</dbReference>
<dbReference type="RefSeq" id="XP_029234160.1">
    <property type="nucleotide sequence ID" value="XM_029386022.1"/>
</dbReference>
<gene>
    <name evidence="1" type="ORF">TraAM80_09331</name>
</gene>